<dbReference type="KEGG" id="rch:RUM_05020"/>
<dbReference type="PROSITE" id="PS51257">
    <property type="entry name" value="PROKAR_LIPOPROTEIN"/>
    <property type="match status" value="1"/>
</dbReference>
<proteinExistence type="predicted"/>
<name>D4LAT4_RUMC1</name>
<accession>D4LAT4</accession>
<dbReference type="SUPFAM" id="SSF58104">
    <property type="entry name" value="Methyl-accepting chemotaxis protein (MCP) signaling domain"/>
    <property type="match status" value="1"/>
</dbReference>
<keyword evidence="3" id="KW-1185">Reference proteome</keyword>
<reference evidence="2" key="1">
    <citation type="submission" date="2010-03" db="EMBL/GenBank/DDBJ databases">
        <title>The genome sequence of Ruminococcus sp. 18P13.</title>
        <authorList>
            <consortium name="metaHIT consortium -- http://www.metahit.eu/"/>
            <person name="Pajon A."/>
            <person name="Turner K."/>
            <person name="Parkhill J."/>
            <person name="Bernalier A."/>
        </authorList>
    </citation>
    <scope>NUCLEOTIDE SEQUENCE [LARGE SCALE GENOMIC DNA]</scope>
    <source>
        <strain evidence="2">Type strain: 18P13</strain>
    </source>
</reference>
<gene>
    <name evidence="2" type="ordered locus">RUM_05020</name>
</gene>
<dbReference type="PATRIC" id="fig|213810.4.peg.407"/>
<dbReference type="BioCyc" id="RCHA213810:RUM_RS02430-MONOMER"/>
<dbReference type="Proteomes" id="UP000007054">
    <property type="component" value="Chromosome"/>
</dbReference>
<organism evidence="2 3">
    <name type="scientific">Ruminococcus champanellensis (strain DSM 18848 / JCM 17042 / KCTC 15320 / 18P13)</name>
    <dbReference type="NCBI Taxonomy" id="213810"/>
    <lineage>
        <taxon>Bacteria</taxon>
        <taxon>Bacillati</taxon>
        <taxon>Bacillota</taxon>
        <taxon>Clostridia</taxon>
        <taxon>Eubacteriales</taxon>
        <taxon>Oscillospiraceae</taxon>
        <taxon>Ruminococcus</taxon>
    </lineage>
</organism>
<dbReference type="EMBL" id="FP929052">
    <property type="protein sequence ID" value="CBL16729.1"/>
    <property type="molecule type" value="Genomic_DNA"/>
</dbReference>
<dbReference type="HOGENOM" id="CLU_013314_0_0_9"/>
<feature type="chain" id="PRO_5003061136" evidence="1">
    <location>
        <begin position="32"/>
        <end position="696"/>
    </location>
</feature>
<dbReference type="AlphaFoldDB" id="D4LAT4"/>
<protein>
    <submittedName>
        <fullName evidence="2">X-X-X-Leu-X-X-Gly heptad repeats</fullName>
    </submittedName>
</protein>
<evidence type="ECO:0000313" key="2">
    <source>
        <dbReference type="EMBL" id="CBL16729.1"/>
    </source>
</evidence>
<dbReference type="InterPro" id="IPR023908">
    <property type="entry name" value="xxxLxxG_rpt"/>
</dbReference>
<feature type="signal peptide" evidence="1">
    <location>
        <begin position="1"/>
        <end position="31"/>
    </location>
</feature>
<evidence type="ECO:0000313" key="3">
    <source>
        <dbReference type="Proteomes" id="UP000007054"/>
    </source>
</evidence>
<reference evidence="2" key="2">
    <citation type="submission" date="2010-03" db="EMBL/GenBank/DDBJ databases">
        <authorList>
            <person name="Pajon A."/>
        </authorList>
    </citation>
    <scope>NUCLEOTIDE SEQUENCE</scope>
    <source>
        <strain evidence="2">Type strain: 18P13</strain>
    </source>
</reference>
<evidence type="ECO:0000256" key="1">
    <source>
        <dbReference type="SAM" id="SignalP"/>
    </source>
</evidence>
<dbReference type="OrthoDB" id="9815841at2"/>
<dbReference type="NCBIfam" id="TIGR03057">
    <property type="entry name" value="xxxLxxG_by_4"/>
    <property type="match status" value="4"/>
</dbReference>
<dbReference type="Gene3D" id="1.10.287.950">
    <property type="entry name" value="Methyl-accepting chemotaxis protein"/>
    <property type="match status" value="1"/>
</dbReference>
<dbReference type="STRING" id="213810.RUM_05020"/>
<keyword evidence="1" id="KW-0732">Signal</keyword>
<sequence length="696" mass="73331">MKSNKKITAKTVSLTLCAAMACSCIGMLAYAAGEKSGESQLTAAVTQTVDTQKTSDTSKTASKDETVYVIAGADGSAKKIIVSDWIKNTAGSSSLDDSTELKDVTNVKGEQGYTMNGDNARIWDAAGGDIYYQGSIEKDLPVSLKVSYQLDGNPISAEDLAGKSGKVTIRFDYKNNQYETVKIDGKDEKIYVPFVMLTGMIVDNDNFRNVEVSNGKLINDGDHTVIAGIALPGMQDSLQLDKDTLTIPDYVEITADVTDFSLATTMTVASNEVFNNIDTSGLDQYDDLTDAMDDLTSAMKQLLDGSSQLYDGLSTLLSKSDTLITGIDRLATGAKELASGASQLESGAKDLNSGASQLADGLDTLSGNSATLNGGAKQVFDTLLSTADTQIAAAGLQADKLTVSNYQTVLNKVIASLDSDAVQKLAYNTALKQVTAAVNAKEPEIRTGVTAAVQSKVLEGVLAAAGQSMTAEQYQQAVEAGVVPEAMQQQVAAAVNAQMQTEAVQSQINQNVEAQKQKLIDQNMQSDEVTGKIQQAVASAKQGKAQLQNLLEQLNSYNTFYQGVLQYTGGVDTAAQGAAELESGSSKLSAGATTLSKGADALKSGIGELQTGADALVDGVSQLKDGSMQLSDGLKEFDESGVQKLVDAVDGDLNGIITRFKAMLDVSVDYRSFGGISEDMEGSVKFIYKTDEISKD</sequence>